<proteinExistence type="predicted"/>
<evidence type="ECO:0000256" key="1">
    <source>
        <dbReference type="SAM" id="MobiDB-lite"/>
    </source>
</evidence>
<evidence type="ECO:0000313" key="3">
    <source>
        <dbReference type="Proteomes" id="UP000567179"/>
    </source>
</evidence>
<dbReference type="Proteomes" id="UP000567179">
    <property type="component" value="Unassembled WGS sequence"/>
</dbReference>
<dbReference type="OrthoDB" id="2500073at2759"/>
<sequence length="100" mass="11045">MSCIYIMRISHYLVAKGAHSKVGYGPNFNSGATVADNIHGLAYEVWGKLTHNPDKIREGHEIFSGERKRKKLDESDPVFDQGSDATKNAQKAPTDNKTAL</sequence>
<dbReference type="EMBL" id="JAACJJ010000058">
    <property type="protein sequence ID" value="KAF5310000.1"/>
    <property type="molecule type" value="Genomic_DNA"/>
</dbReference>
<keyword evidence="3" id="KW-1185">Reference proteome</keyword>
<accession>A0A8H5ERR5</accession>
<evidence type="ECO:0000313" key="2">
    <source>
        <dbReference type="EMBL" id="KAF5310000.1"/>
    </source>
</evidence>
<feature type="compositionally biased region" description="Basic and acidic residues" evidence="1">
    <location>
        <begin position="56"/>
        <end position="74"/>
    </location>
</feature>
<feature type="region of interest" description="Disordered" evidence="1">
    <location>
        <begin position="56"/>
        <end position="100"/>
    </location>
</feature>
<name>A0A8H5ERR5_9AGAR</name>
<dbReference type="AlphaFoldDB" id="A0A8H5ERR5"/>
<feature type="compositionally biased region" description="Polar residues" evidence="1">
    <location>
        <begin position="83"/>
        <end position="100"/>
    </location>
</feature>
<organism evidence="2 3">
    <name type="scientific">Psilocybe cf. subviscida</name>
    <dbReference type="NCBI Taxonomy" id="2480587"/>
    <lineage>
        <taxon>Eukaryota</taxon>
        <taxon>Fungi</taxon>
        <taxon>Dikarya</taxon>
        <taxon>Basidiomycota</taxon>
        <taxon>Agaricomycotina</taxon>
        <taxon>Agaricomycetes</taxon>
        <taxon>Agaricomycetidae</taxon>
        <taxon>Agaricales</taxon>
        <taxon>Agaricineae</taxon>
        <taxon>Strophariaceae</taxon>
        <taxon>Psilocybe</taxon>
    </lineage>
</organism>
<reference evidence="2 3" key="1">
    <citation type="journal article" date="2020" name="ISME J.">
        <title>Uncovering the hidden diversity of litter-decomposition mechanisms in mushroom-forming fungi.</title>
        <authorList>
            <person name="Floudas D."/>
            <person name="Bentzer J."/>
            <person name="Ahren D."/>
            <person name="Johansson T."/>
            <person name="Persson P."/>
            <person name="Tunlid A."/>
        </authorList>
    </citation>
    <scope>NUCLEOTIDE SEQUENCE [LARGE SCALE GENOMIC DNA]</scope>
    <source>
        <strain evidence="2 3">CBS 101986</strain>
    </source>
</reference>
<comment type="caution">
    <text evidence="2">The sequence shown here is derived from an EMBL/GenBank/DDBJ whole genome shotgun (WGS) entry which is preliminary data.</text>
</comment>
<protein>
    <submittedName>
        <fullName evidence="2">Uncharacterized protein</fullName>
    </submittedName>
</protein>
<gene>
    <name evidence="2" type="ORF">D9619_010408</name>
</gene>